<comment type="subcellular location">
    <subcellularLocation>
        <location evidence="3">Cytoplasm</location>
    </subcellularLocation>
</comment>
<evidence type="ECO:0000313" key="12">
    <source>
        <dbReference type="Proteomes" id="UP000751190"/>
    </source>
</evidence>
<dbReference type="Pfam" id="PF22600">
    <property type="entry name" value="MTPAP-like_central"/>
    <property type="match status" value="1"/>
</dbReference>
<dbReference type="Gene3D" id="3.30.460.10">
    <property type="entry name" value="Beta Polymerase, domain 2"/>
    <property type="match status" value="1"/>
</dbReference>
<dbReference type="GO" id="GO:0005737">
    <property type="term" value="C:cytoplasm"/>
    <property type="evidence" value="ECO:0007669"/>
    <property type="project" value="UniProtKB-SubCell"/>
</dbReference>
<keyword evidence="5" id="KW-0808">Transferase</keyword>
<organism evidence="11 12">
    <name type="scientific">Diacronema lutheri</name>
    <name type="common">Unicellular marine alga</name>
    <name type="synonym">Monochrysis lutheri</name>
    <dbReference type="NCBI Taxonomy" id="2081491"/>
    <lineage>
        <taxon>Eukaryota</taxon>
        <taxon>Haptista</taxon>
        <taxon>Haptophyta</taxon>
        <taxon>Pavlovophyceae</taxon>
        <taxon>Pavlovales</taxon>
        <taxon>Pavlovaceae</taxon>
        <taxon>Diacronema</taxon>
    </lineage>
</organism>
<evidence type="ECO:0000256" key="3">
    <source>
        <dbReference type="ARBA" id="ARBA00004496"/>
    </source>
</evidence>
<feature type="region of interest" description="Disordered" evidence="8">
    <location>
        <begin position="1"/>
        <end position="80"/>
    </location>
</feature>
<dbReference type="InterPro" id="IPR043519">
    <property type="entry name" value="NT_sf"/>
</dbReference>
<feature type="domain" description="Poly(A) RNA polymerase mitochondrial-like central palm" evidence="10">
    <location>
        <begin position="276"/>
        <end position="408"/>
    </location>
</feature>
<dbReference type="PANTHER" id="PTHR12271:SF40">
    <property type="entry name" value="POLY(A) RNA POLYMERASE GLD2"/>
    <property type="match status" value="1"/>
</dbReference>
<comment type="caution">
    <text evidence="11">The sequence shown here is derived from an EMBL/GenBank/DDBJ whole genome shotgun (WGS) entry which is preliminary data.</text>
</comment>
<dbReference type="EMBL" id="JAGTXO010000028">
    <property type="protein sequence ID" value="KAG8461049.1"/>
    <property type="molecule type" value="Genomic_DNA"/>
</dbReference>
<evidence type="ECO:0000256" key="5">
    <source>
        <dbReference type="ARBA" id="ARBA00022679"/>
    </source>
</evidence>
<evidence type="ECO:0000256" key="7">
    <source>
        <dbReference type="ARBA" id="ARBA00022842"/>
    </source>
</evidence>
<keyword evidence="4" id="KW-0963">Cytoplasm</keyword>
<dbReference type="SUPFAM" id="SSF81301">
    <property type="entry name" value="Nucleotidyltransferase"/>
    <property type="match status" value="1"/>
</dbReference>
<feature type="compositionally biased region" description="Pro residues" evidence="8">
    <location>
        <begin position="167"/>
        <end position="182"/>
    </location>
</feature>
<feature type="compositionally biased region" description="Acidic residues" evidence="8">
    <location>
        <begin position="709"/>
        <end position="719"/>
    </location>
</feature>
<comment type="cofactor">
    <cofactor evidence="2">
        <name>Mg(2+)</name>
        <dbReference type="ChEBI" id="CHEBI:18420"/>
    </cofactor>
</comment>
<feature type="compositionally biased region" description="Low complexity" evidence="8">
    <location>
        <begin position="695"/>
        <end position="708"/>
    </location>
</feature>
<dbReference type="PANTHER" id="PTHR12271">
    <property type="entry name" value="POLY A POLYMERASE CID PAP -RELATED"/>
    <property type="match status" value="1"/>
</dbReference>
<evidence type="ECO:0008006" key="13">
    <source>
        <dbReference type="Google" id="ProtNLM"/>
    </source>
</evidence>
<sequence length="729" mass="76786">MESERHAAEAFLKSALGIGAGPPPEHTEAVAPAPGQCVWRSAAATPPAEPQGGPYGVPPQRPNVQQRSQPPPGLSPAPAGVVSASDVAALAYNVNQLAQLQARIASAHGELRASFQHTPPEAAQQRAALEMRAAELVQRHAAVTQQLAASHQAHQKLFAALQQSQQQPPPQQRPPQESPQPQAPQSRQPHAASNSPLYARTAQPRPQQQVQLPAGPDANAWAAQLNPATANAAGQPRQPPPQPPPSAPFVPPPPGLGPAPASKLLADAPYAEHLTAAIGELHAARLPPADDARWRRAVVEHVNSIAARLWRGAQVRMFGSSASGLHTRGADLDLCLLPPRPPHINAARRMISSIGVELEAQGMLEVLPLPSARVPIVKFVDRASRLQCDICVNNLLALNNTALLGAYARADGRVRPLVATVKYWAAQRKVNEPYRGTLSSYAYVLLMIGYLQTTDPPVVPSLQQLGRLDGVERIVDGYDVWFCDDPGAHGWSGSANTQSIGELLLGFFARYATEFDDAKHVVSVRLGRMLERAGKVWGEQQTAAARKGRRADRHLFCIEDPFEITHDLGRVMDTTSLGWTRAEFSRAHALMQARAPLAEVCAAWSDAEEKATAREAGGGAAARAAVEDATAAADAAAGVRADDARAHAEPVVADGGAGSDGAARVDEPEAEEAEAAAVAELSRKLATAALVDGNANGAAPASGGLDLLGEAEGEGEPDESAVQLPSGLF</sequence>
<dbReference type="InterPro" id="IPR002058">
    <property type="entry name" value="PAP_assoc"/>
</dbReference>
<name>A0A8J6C5G1_DIALT</name>
<evidence type="ECO:0000256" key="8">
    <source>
        <dbReference type="SAM" id="MobiDB-lite"/>
    </source>
</evidence>
<dbReference type="Gene3D" id="1.10.1410.10">
    <property type="match status" value="1"/>
</dbReference>
<proteinExistence type="predicted"/>
<dbReference type="SUPFAM" id="SSF81631">
    <property type="entry name" value="PAP/OAS1 substrate-binding domain"/>
    <property type="match status" value="1"/>
</dbReference>
<dbReference type="OMA" id="HEQVITI"/>
<evidence type="ECO:0000256" key="1">
    <source>
        <dbReference type="ARBA" id="ARBA00001936"/>
    </source>
</evidence>
<keyword evidence="7" id="KW-0460">Magnesium</keyword>
<feature type="region of interest" description="Disordered" evidence="8">
    <location>
        <begin position="161"/>
        <end position="195"/>
    </location>
</feature>
<gene>
    <name evidence="11" type="ORF">KFE25_003618</name>
</gene>
<evidence type="ECO:0000256" key="2">
    <source>
        <dbReference type="ARBA" id="ARBA00001946"/>
    </source>
</evidence>
<evidence type="ECO:0000256" key="6">
    <source>
        <dbReference type="ARBA" id="ARBA00022723"/>
    </source>
</evidence>
<dbReference type="Pfam" id="PF03828">
    <property type="entry name" value="PAP_assoc"/>
    <property type="match status" value="1"/>
</dbReference>
<feature type="region of interest" description="Disordered" evidence="8">
    <location>
        <begin position="230"/>
        <end position="262"/>
    </location>
</feature>
<keyword evidence="6" id="KW-0479">Metal-binding</keyword>
<evidence type="ECO:0000259" key="9">
    <source>
        <dbReference type="Pfam" id="PF03828"/>
    </source>
</evidence>
<dbReference type="InterPro" id="IPR054708">
    <property type="entry name" value="MTPAP-like_central"/>
</dbReference>
<feature type="region of interest" description="Disordered" evidence="8">
    <location>
        <begin position="695"/>
        <end position="729"/>
    </location>
</feature>
<dbReference type="GO" id="GO:0046872">
    <property type="term" value="F:metal ion binding"/>
    <property type="evidence" value="ECO:0007669"/>
    <property type="project" value="UniProtKB-KW"/>
</dbReference>
<comment type="cofactor">
    <cofactor evidence="1">
        <name>Mn(2+)</name>
        <dbReference type="ChEBI" id="CHEBI:29035"/>
    </cofactor>
</comment>
<dbReference type="AlphaFoldDB" id="A0A8J6C5G1"/>
<feature type="compositionally biased region" description="Pro residues" evidence="8">
    <location>
        <begin position="237"/>
        <end position="257"/>
    </location>
</feature>
<evidence type="ECO:0000259" key="10">
    <source>
        <dbReference type="Pfam" id="PF22600"/>
    </source>
</evidence>
<protein>
    <recommendedName>
        <fullName evidence="13">Polynucleotide adenylyltransferase</fullName>
    </recommendedName>
</protein>
<dbReference type="CDD" id="cd05402">
    <property type="entry name" value="NT_PAP_TUTase"/>
    <property type="match status" value="1"/>
</dbReference>
<feature type="region of interest" description="Disordered" evidence="8">
    <location>
        <begin position="649"/>
        <end position="671"/>
    </location>
</feature>
<evidence type="ECO:0000313" key="11">
    <source>
        <dbReference type="EMBL" id="KAG8461049.1"/>
    </source>
</evidence>
<dbReference type="GO" id="GO:0016779">
    <property type="term" value="F:nucleotidyltransferase activity"/>
    <property type="evidence" value="ECO:0007669"/>
    <property type="project" value="TreeGrafter"/>
</dbReference>
<dbReference type="Proteomes" id="UP000751190">
    <property type="component" value="Unassembled WGS sequence"/>
</dbReference>
<feature type="domain" description="PAP-associated" evidence="9">
    <location>
        <begin position="499"/>
        <end position="566"/>
    </location>
</feature>
<keyword evidence="12" id="KW-1185">Reference proteome</keyword>
<accession>A0A8J6C5G1</accession>
<dbReference type="GO" id="GO:0031123">
    <property type="term" value="P:RNA 3'-end processing"/>
    <property type="evidence" value="ECO:0007669"/>
    <property type="project" value="TreeGrafter"/>
</dbReference>
<dbReference type="OrthoDB" id="407432at2759"/>
<evidence type="ECO:0000256" key="4">
    <source>
        <dbReference type="ARBA" id="ARBA00022490"/>
    </source>
</evidence>
<reference evidence="11" key="1">
    <citation type="submission" date="2021-05" db="EMBL/GenBank/DDBJ databases">
        <title>The genome of the haptophyte Pavlova lutheri (Diacronema luteri, Pavlovales) - a model for lipid biosynthesis in eukaryotic algae.</title>
        <authorList>
            <person name="Hulatt C.J."/>
            <person name="Posewitz M.C."/>
        </authorList>
    </citation>
    <scope>NUCLEOTIDE SEQUENCE</scope>
    <source>
        <strain evidence="11">NIVA-4/92</strain>
    </source>
</reference>